<dbReference type="OrthoDB" id="4934715at2759"/>
<dbReference type="GeneID" id="19198858"/>
<dbReference type="GO" id="GO:0008270">
    <property type="term" value="F:zinc ion binding"/>
    <property type="evidence" value="ECO:0007669"/>
    <property type="project" value="InterPro"/>
</dbReference>
<feature type="compositionally biased region" description="Polar residues" evidence="4">
    <location>
        <begin position="695"/>
        <end position="710"/>
    </location>
</feature>
<dbReference type="PANTHER" id="PTHR31001">
    <property type="entry name" value="UNCHARACTERIZED TRANSCRIPTIONAL REGULATORY PROTEIN"/>
    <property type="match status" value="1"/>
</dbReference>
<feature type="compositionally biased region" description="Low complexity" evidence="4">
    <location>
        <begin position="731"/>
        <end position="740"/>
    </location>
</feature>
<dbReference type="PANTHER" id="PTHR31001:SF87">
    <property type="entry name" value="COL-21"/>
    <property type="match status" value="1"/>
</dbReference>
<evidence type="ECO:0000256" key="4">
    <source>
        <dbReference type="SAM" id="MobiDB-lite"/>
    </source>
</evidence>
<accession>A0A5M3MAC0</accession>
<name>A0A5M3MAC0_CONPW</name>
<dbReference type="Proteomes" id="UP000053558">
    <property type="component" value="Unassembled WGS sequence"/>
</dbReference>
<dbReference type="OMA" id="HRDGADM"/>
<proteinExistence type="predicted"/>
<dbReference type="EMBL" id="JH711586">
    <property type="protein sequence ID" value="EIW76149.1"/>
    <property type="molecule type" value="Genomic_DNA"/>
</dbReference>
<evidence type="ECO:0000256" key="2">
    <source>
        <dbReference type="ARBA" id="ARBA00022723"/>
    </source>
</evidence>
<dbReference type="PROSITE" id="PS00463">
    <property type="entry name" value="ZN2_CY6_FUNGAL_1"/>
    <property type="match status" value="1"/>
</dbReference>
<keyword evidence="2" id="KW-0479">Metal-binding</keyword>
<reference evidence="7" key="1">
    <citation type="journal article" date="2012" name="Science">
        <title>The Paleozoic origin of enzymatic lignin decomposition reconstructed from 31 fungal genomes.</title>
        <authorList>
            <person name="Floudas D."/>
            <person name="Binder M."/>
            <person name="Riley R."/>
            <person name="Barry K."/>
            <person name="Blanchette R.A."/>
            <person name="Henrissat B."/>
            <person name="Martinez A.T."/>
            <person name="Otillar R."/>
            <person name="Spatafora J.W."/>
            <person name="Yadav J.S."/>
            <person name="Aerts A."/>
            <person name="Benoit I."/>
            <person name="Boyd A."/>
            <person name="Carlson A."/>
            <person name="Copeland A."/>
            <person name="Coutinho P.M."/>
            <person name="de Vries R.P."/>
            <person name="Ferreira P."/>
            <person name="Findley K."/>
            <person name="Foster B."/>
            <person name="Gaskell J."/>
            <person name="Glotzer D."/>
            <person name="Gorecki P."/>
            <person name="Heitman J."/>
            <person name="Hesse C."/>
            <person name="Hori C."/>
            <person name="Igarashi K."/>
            <person name="Jurgens J.A."/>
            <person name="Kallen N."/>
            <person name="Kersten P."/>
            <person name="Kohler A."/>
            <person name="Kuees U."/>
            <person name="Kumar T.K.A."/>
            <person name="Kuo A."/>
            <person name="LaButti K."/>
            <person name="Larrondo L.F."/>
            <person name="Lindquist E."/>
            <person name="Ling A."/>
            <person name="Lombard V."/>
            <person name="Lucas S."/>
            <person name="Lundell T."/>
            <person name="Martin R."/>
            <person name="McLaughlin D.J."/>
            <person name="Morgenstern I."/>
            <person name="Morin E."/>
            <person name="Murat C."/>
            <person name="Nagy L.G."/>
            <person name="Nolan M."/>
            <person name="Ohm R.A."/>
            <person name="Patyshakuliyeva A."/>
            <person name="Rokas A."/>
            <person name="Ruiz-Duenas F.J."/>
            <person name="Sabat G."/>
            <person name="Salamov A."/>
            <person name="Samejima M."/>
            <person name="Schmutz J."/>
            <person name="Slot J.C."/>
            <person name="St John F."/>
            <person name="Stenlid J."/>
            <person name="Sun H."/>
            <person name="Sun S."/>
            <person name="Syed K."/>
            <person name="Tsang A."/>
            <person name="Wiebenga A."/>
            <person name="Young D."/>
            <person name="Pisabarro A."/>
            <person name="Eastwood D.C."/>
            <person name="Martin F."/>
            <person name="Cullen D."/>
            <person name="Grigoriev I.V."/>
            <person name="Hibbett D.S."/>
        </authorList>
    </citation>
    <scope>NUCLEOTIDE SEQUENCE [LARGE SCALE GENOMIC DNA]</scope>
    <source>
        <strain evidence="7">RWD-64-598 SS2</strain>
    </source>
</reference>
<comment type="subcellular location">
    <subcellularLocation>
        <location evidence="1">Nucleus</location>
    </subcellularLocation>
</comment>
<dbReference type="SUPFAM" id="SSF57701">
    <property type="entry name" value="Zn2/Cys6 DNA-binding domain"/>
    <property type="match status" value="1"/>
</dbReference>
<dbReference type="RefSeq" id="XP_007773416.1">
    <property type="nucleotide sequence ID" value="XM_007775226.1"/>
</dbReference>
<dbReference type="SMART" id="SM00066">
    <property type="entry name" value="GAL4"/>
    <property type="match status" value="1"/>
</dbReference>
<protein>
    <recommendedName>
        <fullName evidence="5">Zn(2)-C6 fungal-type domain-containing protein</fullName>
    </recommendedName>
</protein>
<dbReference type="CDD" id="cd00067">
    <property type="entry name" value="GAL4"/>
    <property type="match status" value="1"/>
</dbReference>
<feature type="region of interest" description="Disordered" evidence="4">
    <location>
        <begin position="113"/>
        <end position="145"/>
    </location>
</feature>
<feature type="compositionally biased region" description="Polar residues" evidence="4">
    <location>
        <begin position="136"/>
        <end position="145"/>
    </location>
</feature>
<feature type="region of interest" description="Disordered" evidence="4">
    <location>
        <begin position="170"/>
        <end position="205"/>
    </location>
</feature>
<comment type="caution">
    <text evidence="6">The sequence shown here is derived from an EMBL/GenBank/DDBJ whole genome shotgun (WGS) entry which is preliminary data.</text>
</comment>
<sequence>MAKGTPHPSSPADDTASLKRRKTDDDDSDGRHGKKARTRVSFSCGECHRRKQKCDRQIPCSHCIARKVPELCKAYTPGKTDQDLSVRLARLEHIIELALPQYFHQVNGAQSVSSRNRASSEGDEDNRSVADEQDPSGGTFQSGKWYGNSASGSVAPASVLEQLANVVVASTSHEQRESKSGASHPAGSSQQNGTLNVDPKNSIAPPSIIESVRQDSEPSAADNLKSLVQECGLSPHKISELLQELPPQRFSDALIDHYFTSINWTRYPISEQDFRSAYTSLIANGVGANPNDARFLPLLFVVLAISVRLAPEHLAGDARTRRLTSLRYYWSSRRSLLIAAAIQPDSLELVLTRLLSARFLTFDRRITECWSQLGAAVRTAQALGLHRDASPSSMDPAQVEERRRIWSYLYHADRSYALVLGRPFAIQDDYTCTLPPLNVEEDCPLSQIRNPPPLSTPTLMTYVILRHNLASIIGRMVHHFQQVRMPNHYSDVLALDEDLQKFIHNLPPHYSLEPNTALDQSMKFLPVHRFLLITEVLFVRISLHRPYLLRRLSSDRYYRSRKACFESAMKDYNIRRKFRETQPKETRDSLSNAYREFQTAMISGIYLVLDPHGKDSEIMHNILDSFLEEHDGLREMDETTRRELRTIEFLKSKASELADSHPPPAEVTSPTTDNSAVSGNFMSKPPLPLMLPETPGSNSSPQMSPSTYGSQVAHVPVIQRLQHSADGGSLGSPAGTSSPSGEEESSAQSLLDNWCNTFAGGPVEGQTGIPALSWGGADFSGWVGSTAPSVGTETSLFNAGDGSDWNYWETLVNQIKGAPGTNT</sequence>
<evidence type="ECO:0000313" key="7">
    <source>
        <dbReference type="Proteomes" id="UP000053558"/>
    </source>
</evidence>
<dbReference type="Pfam" id="PF00172">
    <property type="entry name" value="Zn_clus"/>
    <property type="match status" value="1"/>
</dbReference>
<dbReference type="AlphaFoldDB" id="A0A5M3MAC0"/>
<organism evidence="6 7">
    <name type="scientific">Coniophora puteana (strain RWD-64-598)</name>
    <name type="common">Brown rot fungus</name>
    <dbReference type="NCBI Taxonomy" id="741705"/>
    <lineage>
        <taxon>Eukaryota</taxon>
        <taxon>Fungi</taxon>
        <taxon>Dikarya</taxon>
        <taxon>Basidiomycota</taxon>
        <taxon>Agaricomycotina</taxon>
        <taxon>Agaricomycetes</taxon>
        <taxon>Agaricomycetidae</taxon>
        <taxon>Boletales</taxon>
        <taxon>Coniophorineae</taxon>
        <taxon>Coniophoraceae</taxon>
        <taxon>Coniophora</taxon>
    </lineage>
</organism>
<evidence type="ECO:0000259" key="5">
    <source>
        <dbReference type="PROSITE" id="PS50048"/>
    </source>
</evidence>
<dbReference type="GO" id="GO:0006351">
    <property type="term" value="P:DNA-templated transcription"/>
    <property type="evidence" value="ECO:0007669"/>
    <property type="project" value="InterPro"/>
</dbReference>
<evidence type="ECO:0000256" key="1">
    <source>
        <dbReference type="ARBA" id="ARBA00004123"/>
    </source>
</evidence>
<feature type="domain" description="Zn(2)-C6 fungal-type" evidence="5">
    <location>
        <begin position="43"/>
        <end position="72"/>
    </location>
</feature>
<dbReference type="Pfam" id="PF04082">
    <property type="entry name" value="Fungal_trans"/>
    <property type="match status" value="1"/>
</dbReference>
<keyword evidence="7" id="KW-1185">Reference proteome</keyword>
<dbReference type="SMART" id="SM00906">
    <property type="entry name" value="Fungal_trans"/>
    <property type="match status" value="1"/>
</dbReference>
<evidence type="ECO:0000256" key="3">
    <source>
        <dbReference type="ARBA" id="ARBA00023242"/>
    </source>
</evidence>
<dbReference type="InterPro" id="IPR050613">
    <property type="entry name" value="Sec_Metabolite_Reg"/>
</dbReference>
<feature type="region of interest" description="Disordered" evidence="4">
    <location>
        <begin position="724"/>
        <end position="749"/>
    </location>
</feature>
<feature type="region of interest" description="Disordered" evidence="4">
    <location>
        <begin position="1"/>
        <end position="41"/>
    </location>
</feature>
<dbReference type="InterPro" id="IPR001138">
    <property type="entry name" value="Zn2Cys6_DnaBD"/>
</dbReference>
<dbReference type="InterPro" id="IPR036864">
    <property type="entry name" value="Zn2-C6_fun-type_DNA-bd_sf"/>
</dbReference>
<dbReference type="InterPro" id="IPR007219">
    <property type="entry name" value="XnlR_reg_dom"/>
</dbReference>
<gene>
    <name evidence="6" type="ORF">CONPUDRAFT_110880</name>
</gene>
<feature type="compositionally biased region" description="Polar residues" evidence="4">
    <location>
        <begin position="668"/>
        <end position="681"/>
    </location>
</feature>
<dbReference type="GO" id="GO:0005634">
    <property type="term" value="C:nucleus"/>
    <property type="evidence" value="ECO:0007669"/>
    <property type="project" value="UniProtKB-SubCell"/>
</dbReference>
<dbReference type="GO" id="GO:0003677">
    <property type="term" value="F:DNA binding"/>
    <property type="evidence" value="ECO:0007669"/>
    <property type="project" value="InterPro"/>
</dbReference>
<dbReference type="KEGG" id="cput:CONPUDRAFT_110880"/>
<dbReference type="GO" id="GO:0000981">
    <property type="term" value="F:DNA-binding transcription factor activity, RNA polymerase II-specific"/>
    <property type="evidence" value="ECO:0007669"/>
    <property type="project" value="InterPro"/>
</dbReference>
<dbReference type="Gene3D" id="4.10.240.10">
    <property type="entry name" value="Zn(2)-C6 fungal-type DNA-binding domain"/>
    <property type="match status" value="1"/>
</dbReference>
<keyword evidence="3" id="KW-0539">Nucleus</keyword>
<feature type="region of interest" description="Disordered" evidence="4">
    <location>
        <begin position="655"/>
        <end position="710"/>
    </location>
</feature>
<dbReference type="PROSITE" id="PS50048">
    <property type="entry name" value="ZN2_CY6_FUNGAL_2"/>
    <property type="match status" value="1"/>
</dbReference>
<feature type="compositionally biased region" description="Polar residues" evidence="4">
    <location>
        <begin position="186"/>
        <end position="195"/>
    </location>
</feature>
<dbReference type="CDD" id="cd12148">
    <property type="entry name" value="fungal_TF_MHR"/>
    <property type="match status" value="1"/>
</dbReference>
<evidence type="ECO:0000313" key="6">
    <source>
        <dbReference type="EMBL" id="EIW76149.1"/>
    </source>
</evidence>